<dbReference type="InterPro" id="IPR002974">
    <property type="entry name" value="Cyt_P450_E_CYP52_ascomycetes"/>
</dbReference>
<dbReference type="InterPro" id="IPR002402">
    <property type="entry name" value="Cyt_P450_E_grp-II"/>
</dbReference>
<name>A0AAN8I4D1_9EURO</name>
<evidence type="ECO:0000256" key="5">
    <source>
        <dbReference type="ARBA" id="ARBA00023002"/>
    </source>
</evidence>
<keyword evidence="7 9" id="KW-0503">Monooxygenase</keyword>
<reference evidence="11 12" key="1">
    <citation type="submission" date="2022-12" db="EMBL/GenBank/DDBJ databases">
        <title>Genomic features and morphological characterization of a novel Knufia sp. strain isolated from spacecraft assembly facility.</title>
        <authorList>
            <person name="Teixeira M."/>
            <person name="Chander A.M."/>
            <person name="Stajich J.E."/>
            <person name="Venkateswaran K."/>
        </authorList>
    </citation>
    <scope>NUCLEOTIDE SEQUENCE [LARGE SCALE GENOMIC DNA]</scope>
    <source>
        <strain evidence="11 12">FJI-L2-BK-P2</strain>
    </source>
</reference>
<evidence type="ECO:0008006" key="13">
    <source>
        <dbReference type="Google" id="ProtNLM"/>
    </source>
</evidence>
<comment type="similarity">
    <text evidence="2 9">Belongs to the cytochrome P450 family.</text>
</comment>
<dbReference type="InterPro" id="IPR036396">
    <property type="entry name" value="Cyt_P450_sf"/>
</dbReference>
<accession>A0AAN8I4D1</accession>
<dbReference type="SUPFAM" id="SSF48264">
    <property type="entry name" value="Cytochrome P450"/>
    <property type="match status" value="1"/>
</dbReference>
<keyword evidence="3 8" id="KW-0349">Heme</keyword>
<sequence length="511" mass="58217">MANNIIANISVPGILAVAAVLLLIKRVYWELTVGANRRRLIKENGCKPVKKYAHKGVLGKLFGYDTMKQSFQAAKQGRLHEMSRLRNFDQQTTIQIRNLNRDFILTIEPENVKAVLSTKFNDFGLGGLRVKTMGPVFGTGIFTSDGKSWEHSRAMIRPNFTRQQVGDLSIYEDHVQHLLTHIPKNGQTVNLQDLFFKLTMDSATEFLFGKSTNMLKKGQEHPDGDRFSDAFTYVTECMAMDFRTAQLNRLLSDPKRKDDSEFIRKFATDIIDDAIANRKDIEKGAGEKQNYIFLYELLKVTNDPYTLRSELLNVLLAGRDTTASLLSHTFHQLARRPDVWAKLQAEVDELGGQTPSYEAMKSMKYVKWVINESLRLWPVVPGNNRISVRDTVLPVGGGPDGKSPMFVPKGTPVGYSVWSMHRRKDFFGEDALEFKPERWETLRPGWEYLPFNGGPRICIGQNFALTEASYVMIRLLQNFRRIEPRDDKPWSEFQTLTLAVGNGVHVGLYQE</sequence>
<protein>
    <recommendedName>
        <fullName evidence="13">Cytochrome P450</fullName>
    </recommendedName>
</protein>
<keyword evidence="12" id="KW-1185">Reference proteome</keyword>
<dbReference type="Proteomes" id="UP001316803">
    <property type="component" value="Unassembled WGS sequence"/>
</dbReference>
<dbReference type="Pfam" id="PF00067">
    <property type="entry name" value="p450"/>
    <property type="match status" value="1"/>
</dbReference>
<keyword evidence="10" id="KW-0472">Membrane</keyword>
<keyword evidence="10" id="KW-0812">Transmembrane</keyword>
<feature type="transmembrane region" description="Helical" evidence="10">
    <location>
        <begin position="6"/>
        <end position="29"/>
    </location>
</feature>
<dbReference type="InterPro" id="IPR047146">
    <property type="entry name" value="Cyt_P450_E_CYP52_fungi"/>
</dbReference>
<evidence type="ECO:0000313" key="12">
    <source>
        <dbReference type="Proteomes" id="UP001316803"/>
    </source>
</evidence>
<dbReference type="EMBL" id="JAKLMC020000010">
    <property type="protein sequence ID" value="KAK5953942.1"/>
    <property type="molecule type" value="Genomic_DNA"/>
</dbReference>
<dbReference type="PANTHER" id="PTHR24287">
    <property type="entry name" value="P450, PUTATIVE (EUROFUNG)-RELATED"/>
    <property type="match status" value="1"/>
</dbReference>
<dbReference type="InterPro" id="IPR001128">
    <property type="entry name" value="Cyt_P450"/>
</dbReference>
<keyword evidence="5 9" id="KW-0560">Oxidoreductase</keyword>
<dbReference type="GO" id="GO:0005506">
    <property type="term" value="F:iron ion binding"/>
    <property type="evidence" value="ECO:0007669"/>
    <property type="project" value="InterPro"/>
</dbReference>
<comment type="cofactor">
    <cofactor evidence="1 8">
        <name>heme</name>
        <dbReference type="ChEBI" id="CHEBI:30413"/>
    </cofactor>
</comment>
<dbReference type="InterPro" id="IPR017972">
    <property type="entry name" value="Cyt_P450_CS"/>
</dbReference>
<proteinExistence type="inferred from homology"/>
<dbReference type="CDD" id="cd11063">
    <property type="entry name" value="CYP52"/>
    <property type="match status" value="1"/>
</dbReference>
<evidence type="ECO:0000256" key="4">
    <source>
        <dbReference type="ARBA" id="ARBA00022723"/>
    </source>
</evidence>
<keyword evidence="4 8" id="KW-0479">Metal-binding</keyword>
<dbReference type="PRINTS" id="PR00464">
    <property type="entry name" value="EP450II"/>
</dbReference>
<evidence type="ECO:0000256" key="9">
    <source>
        <dbReference type="RuleBase" id="RU000461"/>
    </source>
</evidence>
<dbReference type="PANTHER" id="PTHR24287:SF17">
    <property type="entry name" value="P450, PUTATIVE (EUROFUNG)-RELATED"/>
    <property type="match status" value="1"/>
</dbReference>
<dbReference type="PRINTS" id="PR00385">
    <property type="entry name" value="P450"/>
</dbReference>
<evidence type="ECO:0000256" key="1">
    <source>
        <dbReference type="ARBA" id="ARBA00001971"/>
    </source>
</evidence>
<evidence type="ECO:0000256" key="3">
    <source>
        <dbReference type="ARBA" id="ARBA00022617"/>
    </source>
</evidence>
<feature type="binding site" description="axial binding residue" evidence="8">
    <location>
        <position position="458"/>
    </location>
    <ligand>
        <name>heme</name>
        <dbReference type="ChEBI" id="CHEBI:30413"/>
    </ligand>
    <ligandPart>
        <name>Fe</name>
        <dbReference type="ChEBI" id="CHEBI:18248"/>
    </ligandPart>
</feature>
<dbReference type="GO" id="GO:0016712">
    <property type="term" value="F:oxidoreductase activity, acting on paired donors, with incorporation or reduction of molecular oxygen, reduced flavin or flavoprotein as one donor, and incorporation of one atom of oxygen"/>
    <property type="evidence" value="ECO:0007669"/>
    <property type="project" value="InterPro"/>
</dbReference>
<keyword evidence="6 8" id="KW-0408">Iron</keyword>
<gene>
    <name evidence="11" type="ORF">OHC33_005213</name>
</gene>
<evidence type="ECO:0000256" key="10">
    <source>
        <dbReference type="SAM" id="Phobius"/>
    </source>
</evidence>
<dbReference type="AlphaFoldDB" id="A0AAN8I4D1"/>
<evidence type="ECO:0000256" key="6">
    <source>
        <dbReference type="ARBA" id="ARBA00023004"/>
    </source>
</evidence>
<organism evidence="11 12">
    <name type="scientific">Knufia fluminis</name>
    <dbReference type="NCBI Taxonomy" id="191047"/>
    <lineage>
        <taxon>Eukaryota</taxon>
        <taxon>Fungi</taxon>
        <taxon>Dikarya</taxon>
        <taxon>Ascomycota</taxon>
        <taxon>Pezizomycotina</taxon>
        <taxon>Eurotiomycetes</taxon>
        <taxon>Chaetothyriomycetidae</taxon>
        <taxon>Chaetothyriales</taxon>
        <taxon>Trichomeriaceae</taxon>
        <taxon>Knufia</taxon>
    </lineage>
</organism>
<dbReference type="PROSITE" id="PS00086">
    <property type="entry name" value="CYTOCHROME_P450"/>
    <property type="match status" value="1"/>
</dbReference>
<dbReference type="Gene3D" id="1.10.630.10">
    <property type="entry name" value="Cytochrome P450"/>
    <property type="match status" value="1"/>
</dbReference>
<dbReference type="GO" id="GO:0020037">
    <property type="term" value="F:heme binding"/>
    <property type="evidence" value="ECO:0007669"/>
    <property type="project" value="InterPro"/>
</dbReference>
<evidence type="ECO:0000256" key="7">
    <source>
        <dbReference type="ARBA" id="ARBA00023033"/>
    </source>
</evidence>
<keyword evidence="10" id="KW-1133">Transmembrane helix</keyword>
<evidence type="ECO:0000313" key="11">
    <source>
        <dbReference type="EMBL" id="KAK5953942.1"/>
    </source>
</evidence>
<evidence type="ECO:0000256" key="2">
    <source>
        <dbReference type="ARBA" id="ARBA00010617"/>
    </source>
</evidence>
<comment type="caution">
    <text evidence="11">The sequence shown here is derived from an EMBL/GenBank/DDBJ whole genome shotgun (WGS) entry which is preliminary data.</text>
</comment>
<dbReference type="PRINTS" id="PR01239">
    <property type="entry name" value="EP450IICYP52"/>
</dbReference>
<evidence type="ECO:0000256" key="8">
    <source>
        <dbReference type="PIRSR" id="PIRSR602402-1"/>
    </source>
</evidence>